<evidence type="ECO:0000259" key="9">
    <source>
        <dbReference type="Pfam" id="PF13231"/>
    </source>
</evidence>
<feature type="transmembrane region" description="Helical" evidence="8">
    <location>
        <begin position="164"/>
        <end position="193"/>
    </location>
</feature>
<keyword evidence="6 8" id="KW-1133">Transmembrane helix</keyword>
<keyword evidence="5 8" id="KW-0812">Transmembrane</keyword>
<keyword evidence="7 8" id="KW-0472">Membrane</keyword>
<dbReference type="EMBL" id="PFEL01000088">
    <property type="protein sequence ID" value="PJE68964.1"/>
    <property type="molecule type" value="Genomic_DNA"/>
</dbReference>
<feature type="transmembrane region" description="Helical" evidence="8">
    <location>
        <begin position="87"/>
        <end position="106"/>
    </location>
</feature>
<dbReference type="PANTHER" id="PTHR33908">
    <property type="entry name" value="MANNOSYLTRANSFERASE YKCB-RELATED"/>
    <property type="match status" value="1"/>
</dbReference>
<evidence type="ECO:0000256" key="8">
    <source>
        <dbReference type="SAM" id="Phobius"/>
    </source>
</evidence>
<dbReference type="Proteomes" id="UP000229500">
    <property type="component" value="Unassembled WGS sequence"/>
</dbReference>
<keyword evidence="2" id="KW-1003">Cell membrane</keyword>
<sequence length="501" mass="58214">MKKITKFKKELVVSFLLVTFYLFSRLCRLTLMPIFTDEAIYIRWAEIARYDAYWRFISLSDGKQPLFVWLMMVVIPYIKDPLFAGRLISVGAGLVTAIGLFLLSRELFKKDLVGFLAAGLYLFYPFAMVYDRMALMDGMVGMFAVWALYFEVLLVKTFRLDVALILGMVIGLGTLTKSSGFFNLYLLPFSLLLFPWQDKKRAKKFFLWLGLVLIAVVESQVMYLILRLSPLFNTIASKNSVFIYSFKEWLTHPFRFWWGNLRGLWDWFIGYFSWPVFGLLAFSVLTIWRHFRKKVLLLIWFIAPLIALAFFGRVLYPRFIFFMTLTLLPLAALTLSQLYGFLKKPWLIVIVSLLGSFFWLRSDWQLLTTPYIADIPKADKNQYFNDWPAGGGVKEVVAFLNEESKKGKIYVATEGTFGPLPYALEVYLYKNHNVEIHGFWPLQEKIPPQATESAQIKSAYFVFNQTQEVPANWPLKIIARYRKGIGDVYLTLCQVILTNEN</sequence>
<evidence type="ECO:0000256" key="2">
    <source>
        <dbReference type="ARBA" id="ARBA00022475"/>
    </source>
</evidence>
<dbReference type="PANTHER" id="PTHR33908:SF11">
    <property type="entry name" value="MEMBRANE PROTEIN"/>
    <property type="match status" value="1"/>
</dbReference>
<feature type="transmembrane region" description="Helical" evidence="8">
    <location>
        <begin position="139"/>
        <end position="158"/>
    </location>
</feature>
<evidence type="ECO:0000313" key="10">
    <source>
        <dbReference type="EMBL" id="PJE68964.1"/>
    </source>
</evidence>
<feature type="transmembrane region" description="Helical" evidence="8">
    <location>
        <begin position="205"/>
        <end position="226"/>
    </location>
</feature>
<evidence type="ECO:0000256" key="3">
    <source>
        <dbReference type="ARBA" id="ARBA00022676"/>
    </source>
</evidence>
<keyword evidence="3" id="KW-0328">Glycosyltransferase</keyword>
<dbReference type="AlphaFoldDB" id="A0A2M8L547"/>
<evidence type="ECO:0000256" key="4">
    <source>
        <dbReference type="ARBA" id="ARBA00022679"/>
    </source>
</evidence>
<proteinExistence type="predicted"/>
<evidence type="ECO:0000256" key="1">
    <source>
        <dbReference type="ARBA" id="ARBA00004651"/>
    </source>
</evidence>
<accession>A0A2M8L547</accession>
<organism evidence="10 11">
    <name type="scientific">Candidatus Shapirobacteria bacterium CG10_big_fil_rev_8_21_14_0_10_38_14</name>
    <dbReference type="NCBI Taxonomy" id="1974483"/>
    <lineage>
        <taxon>Bacteria</taxon>
        <taxon>Candidatus Shapironibacteriota</taxon>
    </lineage>
</organism>
<dbReference type="GO" id="GO:0016763">
    <property type="term" value="F:pentosyltransferase activity"/>
    <property type="evidence" value="ECO:0007669"/>
    <property type="project" value="TreeGrafter"/>
</dbReference>
<dbReference type="InterPro" id="IPR050297">
    <property type="entry name" value="LipidA_mod_glycosyltrf_83"/>
</dbReference>
<name>A0A2M8L547_9BACT</name>
<feature type="transmembrane region" description="Helical" evidence="8">
    <location>
        <begin position="319"/>
        <end position="339"/>
    </location>
</feature>
<evidence type="ECO:0000256" key="5">
    <source>
        <dbReference type="ARBA" id="ARBA00022692"/>
    </source>
</evidence>
<feature type="transmembrane region" description="Helical" evidence="8">
    <location>
        <begin position="112"/>
        <end position="130"/>
    </location>
</feature>
<dbReference type="GO" id="GO:0009103">
    <property type="term" value="P:lipopolysaccharide biosynthetic process"/>
    <property type="evidence" value="ECO:0007669"/>
    <property type="project" value="UniProtKB-ARBA"/>
</dbReference>
<dbReference type="InterPro" id="IPR038731">
    <property type="entry name" value="RgtA/B/C-like"/>
</dbReference>
<evidence type="ECO:0000256" key="6">
    <source>
        <dbReference type="ARBA" id="ARBA00022989"/>
    </source>
</evidence>
<protein>
    <recommendedName>
        <fullName evidence="9">Glycosyltransferase RgtA/B/C/D-like domain-containing protein</fullName>
    </recommendedName>
</protein>
<feature type="transmembrane region" description="Helical" evidence="8">
    <location>
        <begin position="346"/>
        <end position="362"/>
    </location>
</feature>
<gene>
    <name evidence="10" type="ORF">COU96_02355</name>
</gene>
<comment type="subcellular location">
    <subcellularLocation>
        <location evidence="1">Cell membrane</location>
        <topology evidence="1">Multi-pass membrane protein</topology>
    </subcellularLocation>
</comment>
<dbReference type="Pfam" id="PF13231">
    <property type="entry name" value="PMT_2"/>
    <property type="match status" value="1"/>
</dbReference>
<reference evidence="11" key="1">
    <citation type="submission" date="2017-09" db="EMBL/GenBank/DDBJ databases">
        <title>Depth-based differentiation of microbial function through sediment-hosted aquifers and enrichment of novel symbionts in the deep terrestrial subsurface.</title>
        <authorList>
            <person name="Probst A.J."/>
            <person name="Ladd B."/>
            <person name="Jarett J.K."/>
            <person name="Geller-Mcgrath D.E."/>
            <person name="Sieber C.M.K."/>
            <person name="Emerson J.B."/>
            <person name="Anantharaman K."/>
            <person name="Thomas B.C."/>
            <person name="Malmstrom R."/>
            <person name="Stieglmeier M."/>
            <person name="Klingl A."/>
            <person name="Woyke T."/>
            <person name="Ryan C.M."/>
            <person name="Banfield J.F."/>
        </authorList>
    </citation>
    <scope>NUCLEOTIDE SEQUENCE [LARGE SCALE GENOMIC DNA]</scope>
</reference>
<keyword evidence="4" id="KW-0808">Transferase</keyword>
<dbReference type="GO" id="GO:0005886">
    <property type="term" value="C:plasma membrane"/>
    <property type="evidence" value="ECO:0007669"/>
    <property type="project" value="UniProtKB-SubCell"/>
</dbReference>
<feature type="domain" description="Glycosyltransferase RgtA/B/C/D-like" evidence="9">
    <location>
        <begin position="65"/>
        <end position="219"/>
    </location>
</feature>
<evidence type="ECO:0000313" key="11">
    <source>
        <dbReference type="Proteomes" id="UP000229500"/>
    </source>
</evidence>
<feature type="transmembrane region" description="Helical" evidence="8">
    <location>
        <begin position="295"/>
        <end position="313"/>
    </location>
</feature>
<evidence type="ECO:0000256" key="7">
    <source>
        <dbReference type="ARBA" id="ARBA00023136"/>
    </source>
</evidence>
<feature type="transmembrane region" description="Helical" evidence="8">
    <location>
        <begin position="267"/>
        <end position="288"/>
    </location>
</feature>
<comment type="caution">
    <text evidence="10">The sequence shown here is derived from an EMBL/GenBank/DDBJ whole genome shotgun (WGS) entry which is preliminary data.</text>
</comment>